<sequence length="429" mass="44752">MRIWKQLLLCLAVLAGALALWVYLVPSAGATLAKIGVPGGVIAAISPKHAPQPATTAAGGANGNAAARQQGQGAAQGNSQNGAANAAQNNAGQNGQRGAGGQGGQGGQGGNRATLVVAQPVAIGTVNDRLTAIGSGEAIQSVVVMPQSSGTINEIRVVSGQKVTKGQVLARLDDEEQTIEREKAQVALQSAQEKSASYKNLQSFSRLDVLNAQIAEQAAKLALATAELNLKRRDIVAPIEGIAGIVAVNIGDNVTTQTNVVTIDDRTAILVDFWAPERFAVAIEPGQAVDASSIARPGQVFSGKVEAIDNRIDAASRTMRIRARVENPGDVLRAGMAFNVGMRFAGESYPAVDPLAVQWDGEGSYVWQVKDNKSVKTRVRVVQRNPDAVLVGAELQEGDRIVTEGLQRVREGASVRVFGAPETAEVARQ</sequence>
<feature type="domain" description="CzcB-like barrel-sandwich hybrid" evidence="6">
    <location>
        <begin position="141"/>
        <end position="265"/>
    </location>
</feature>
<dbReference type="NCBIfam" id="TIGR01730">
    <property type="entry name" value="RND_mfp"/>
    <property type="match status" value="1"/>
</dbReference>
<gene>
    <name evidence="7" type="ORF">RG1141_CH20610</name>
</gene>
<evidence type="ECO:0000256" key="1">
    <source>
        <dbReference type="ARBA" id="ARBA00009477"/>
    </source>
</evidence>
<evidence type="ECO:0000259" key="5">
    <source>
        <dbReference type="Pfam" id="PF25967"/>
    </source>
</evidence>
<proteinExistence type="inferred from homology"/>
<dbReference type="Pfam" id="PF25967">
    <property type="entry name" value="RND-MFP_C"/>
    <property type="match status" value="1"/>
</dbReference>
<dbReference type="RefSeq" id="WP_038543476.1">
    <property type="nucleotide sequence ID" value="NZ_HG938355.1"/>
</dbReference>
<feature type="compositionally biased region" description="Low complexity" evidence="3">
    <location>
        <begin position="57"/>
        <end position="94"/>
    </location>
</feature>
<dbReference type="PANTHER" id="PTHR30469">
    <property type="entry name" value="MULTIDRUG RESISTANCE PROTEIN MDTA"/>
    <property type="match status" value="1"/>
</dbReference>
<dbReference type="Proteomes" id="UP000028186">
    <property type="component" value="Chromosome I"/>
</dbReference>
<evidence type="ECO:0000256" key="2">
    <source>
        <dbReference type="SAM" id="Coils"/>
    </source>
</evidence>
<feature type="domain" description="Multidrug resistance protein MdtA-like C-terminal permuted SH3" evidence="5">
    <location>
        <begin position="356"/>
        <end position="408"/>
    </location>
</feature>
<dbReference type="Pfam" id="PF25973">
    <property type="entry name" value="BSH_CzcB"/>
    <property type="match status" value="1"/>
</dbReference>
<dbReference type="HOGENOM" id="CLU_018816_1_2_5"/>
<dbReference type="KEGG" id="ngl:RG1141_CH20610"/>
<evidence type="ECO:0000259" key="4">
    <source>
        <dbReference type="Pfam" id="PF25954"/>
    </source>
</evidence>
<organism evidence="7 8">
    <name type="scientific">Neorhizobium galegae bv. officinalis bv. officinalis str. HAMBI 1141</name>
    <dbReference type="NCBI Taxonomy" id="1028801"/>
    <lineage>
        <taxon>Bacteria</taxon>
        <taxon>Pseudomonadati</taxon>
        <taxon>Pseudomonadota</taxon>
        <taxon>Alphaproteobacteria</taxon>
        <taxon>Hyphomicrobiales</taxon>
        <taxon>Rhizobiaceae</taxon>
        <taxon>Rhizobium/Agrobacterium group</taxon>
        <taxon>Neorhizobium</taxon>
    </lineage>
</organism>
<feature type="compositionally biased region" description="Gly residues" evidence="3">
    <location>
        <begin position="95"/>
        <end position="110"/>
    </location>
</feature>
<evidence type="ECO:0000313" key="7">
    <source>
        <dbReference type="EMBL" id="CDN54400.1"/>
    </source>
</evidence>
<dbReference type="SUPFAM" id="SSF111369">
    <property type="entry name" value="HlyD-like secretion proteins"/>
    <property type="match status" value="1"/>
</dbReference>
<reference evidence="8" key="1">
    <citation type="journal article" date="2014" name="BMC Genomics">
        <title>Genome sequencing of two Neorhizobium galegae strains reveals a noeT gene responsible for the unusual acetylation of the nodulation factors.</title>
        <authorList>
            <person name="Osterman J."/>
            <person name="Marsh J."/>
            <person name="Laine P.K."/>
            <person name="Zeng Z."/>
            <person name="Alatalo E."/>
            <person name="Sullivan J.T."/>
            <person name="Young J.P."/>
            <person name="Thomas-Oates J."/>
            <person name="Paulin L."/>
            <person name="Lindstrom K."/>
        </authorList>
    </citation>
    <scope>NUCLEOTIDE SEQUENCE [LARGE SCALE GENOMIC DNA]</scope>
    <source>
        <strain evidence="8">HAMBI 1141</strain>
    </source>
</reference>
<dbReference type="GO" id="GO:0015562">
    <property type="term" value="F:efflux transmembrane transporter activity"/>
    <property type="evidence" value="ECO:0007669"/>
    <property type="project" value="TreeGrafter"/>
</dbReference>
<dbReference type="GO" id="GO:1990281">
    <property type="term" value="C:efflux pump complex"/>
    <property type="evidence" value="ECO:0007669"/>
    <property type="project" value="TreeGrafter"/>
</dbReference>
<name>A0A068TAQ2_NEOGA</name>
<evidence type="ECO:0000259" key="6">
    <source>
        <dbReference type="Pfam" id="PF25973"/>
    </source>
</evidence>
<dbReference type="InterPro" id="IPR006143">
    <property type="entry name" value="RND_pump_MFP"/>
</dbReference>
<accession>A0A068TAQ2</accession>
<evidence type="ECO:0000256" key="3">
    <source>
        <dbReference type="SAM" id="MobiDB-lite"/>
    </source>
</evidence>
<dbReference type="AlphaFoldDB" id="A0A068TAQ2"/>
<feature type="coiled-coil region" evidence="2">
    <location>
        <begin position="165"/>
        <end position="227"/>
    </location>
</feature>
<dbReference type="PATRIC" id="fig|1028801.3.peg.2092"/>
<dbReference type="InterPro" id="IPR058647">
    <property type="entry name" value="BSH_CzcB-like"/>
</dbReference>
<dbReference type="Gene3D" id="2.40.50.100">
    <property type="match status" value="1"/>
</dbReference>
<dbReference type="InterPro" id="IPR058627">
    <property type="entry name" value="MdtA-like_C"/>
</dbReference>
<dbReference type="InterPro" id="IPR058792">
    <property type="entry name" value="Beta-barrel_RND_2"/>
</dbReference>
<dbReference type="Pfam" id="PF25954">
    <property type="entry name" value="Beta-barrel_RND_2"/>
    <property type="match status" value="1"/>
</dbReference>
<comment type="similarity">
    <text evidence="1">Belongs to the membrane fusion protein (MFP) (TC 8.A.1) family.</text>
</comment>
<feature type="region of interest" description="Disordered" evidence="3">
    <location>
        <begin position="51"/>
        <end position="111"/>
    </location>
</feature>
<keyword evidence="2" id="KW-0175">Coiled coil</keyword>
<dbReference type="eggNOG" id="COG0845">
    <property type="taxonomic scope" value="Bacteria"/>
</dbReference>
<dbReference type="Gene3D" id="2.40.420.20">
    <property type="match status" value="1"/>
</dbReference>
<evidence type="ECO:0000313" key="8">
    <source>
        <dbReference type="Proteomes" id="UP000028186"/>
    </source>
</evidence>
<dbReference type="Gene3D" id="2.40.30.170">
    <property type="match status" value="1"/>
</dbReference>
<feature type="domain" description="CusB-like beta-barrel" evidence="4">
    <location>
        <begin position="275"/>
        <end position="342"/>
    </location>
</feature>
<protein>
    <submittedName>
        <fullName evidence="7">Efflux transporter</fullName>
    </submittedName>
</protein>
<dbReference type="Gene3D" id="1.10.287.470">
    <property type="entry name" value="Helix hairpin bin"/>
    <property type="match status" value="1"/>
</dbReference>
<dbReference type="PANTHER" id="PTHR30469:SF11">
    <property type="entry name" value="BLL4320 PROTEIN"/>
    <property type="match status" value="1"/>
</dbReference>
<dbReference type="EMBL" id="HG938355">
    <property type="protein sequence ID" value="CDN54400.1"/>
    <property type="molecule type" value="Genomic_DNA"/>
</dbReference>